<dbReference type="Proteomes" id="UP001209878">
    <property type="component" value="Unassembled WGS sequence"/>
</dbReference>
<keyword evidence="2" id="KW-1015">Disulfide bond</keyword>
<dbReference type="InterPro" id="IPR003598">
    <property type="entry name" value="Ig_sub2"/>
</dbReference>
<feature type="domain" description="Ig-like" evidence="3">
    <location>
        <begin position="36"/>
        <end position="122"/>
    </location>
</feature>
<dbReference type="InterPro" id="IPR036179">
    <property type="entry name" value="Ig-like_dom_sf"/>
</dbReference>
<proteinExistence type="predicted"/>
<reference evidence="4" key="1">
    <citation type="journal article" date="2023" name="Mol. Biol. Evol.">
        <title>Third-Generation Sequencing Reveals the Adaptive Role of the Epigenome in Three Deep-Sea Polychaetes.</title>
        <authorList>
            <person name="Perez M."/>
            <person name="Aroh O."/>
            <person name="Sun Y."/>
            <person name="Lan Y."/>
            <person name="Juniper S.K."/>
            <person name="Young C.R."/>
            <person name="Angers B."/>
            <person name="Qian P.Y."/>
        </authorList>
    </citation>
    <scope>NUCLEOTIDE SEQUENCE</scope>
    <source>
        <strain evidence="4">R07B-5</strain>
    </source>
</reference>
<dbReference type="SMART" id="SM00409">
    <property type="entry name" value="IG"/>
    <property type="match status" value="2"/>
</dbReference>
<dbReference type="AlphaFoldDB" id="A0AAD9KLB8"/>
<dbReference type="SUPFAM" id="SSF48726">
    <property type="entry name" value="Immunoglobulin"/>
    <property type="match status" value="2"/>
</dbReference>
<dbReference type="Pfam" id="PF13927">
    <property type="entry name" value="Ig_3"/>
    <property type="match status" value="1"/>
</dbReference>
<organism evidence="4 5">
    <name type="scientific">Ridgeia piscesae</name>
    <name type="common">Tubeworm</name>
    <dbReference type="NCBI Taxonomy" id="27915"/>
    <lineage>
        <taxon>Eukaryota</taxon>
        <taxon>Metazoa</taxon>
        <taxon>Spiralia</taxon>
        <taxon>Lophotrochozoa</taxon>
        <taxon>Annelida</taxon>
        <taxon>Polychaeta</taxon>
        <taxon>Sedentaria</taxon>
        <taxon>Canalipalpata</taxon>
        <taxon>Sabellida</taxon>
        <taxon>Siboglinidae</taxon>
        <taxon>Ridgeia</taxon>
    </lineage>
</organism>
<dbReference type="PANTHER" id="PTHR44170">
    <property type="entry name" value="PROTEIN SIDEKICK"/>
    <property type="match status" value="1"/>
</dbReference>
<keyword evidence="5" id="KW-1185">Reference proteome</keyword>
<protein>
    <recommendedName>
        <fullName evidence="3">Ig-like domain-containing protein</fullName>
    </recommendedName>
</protein>
<dbReference type="PANTHER" id="PTHR44170:SF54">
    <property type="entry name" value="FI24025P1"/>
    <property type="match status" value="1"/>
</dbReference>
<dbReference type="GO" id="GO:0098609">
    <property type="term" value="P:cell-cell adhesion"/>
    <property type="evidence" value="ECO:0007669"/>
    <property type="project" value="TreeGrafter"/>
</dbReference>
<evidence type="ECO:0000313" key="5">
    <source>
        <dbReference type="Proteomes" id="UP001209878"/>
    </source>
</evidence>
<comment type="caution">
    <text evidence="4">The sequence shown here is derived from an EMBL/GenBank/DDBJ whole genome shotgun (WGS) entry which is preliminary data.</text>
</comment>
<dbReference type="GO" id="GO:0007399">
    <property type="term" value="P:nervous system development"/>
    <property type="evidence" value="ECO:0007669"/>
    <property type="project" value="TreeGrafter"/>
</dbReference>
<gene>
    <name evidence="4" type="ORF">NP493_855g01006</name>
</gene>
<evidence type="ECO:0000256" key="1">
    <source>
        <dbReference type="ARBA" id="ARBA00022737"/>
    </source>
</evidence>
<dbReference type="InterPro" id="IPR007110">
    <property type="entry name" value="Ig-like_dom"/>
</dbReference>
<dbReference type="InterPro" id="IPR003599">
    <property type="entry name" value="Ig_sub"/>
</dbReference>
<evidence type="ECO:0000313" key="4">
    <source>
        <dbReference type="EMBL" id="KAK2173688.1"/>
    </source>
</evidence>
<name>A0AAD9KLB8_RIDPI</name>
<dbReference type="SMART" id="SM00408">
    <property type="entry name" value="IGc2"/>
    <property type="match status" value="2"/>
</dbReference>
<dbReference type="InterPro" id="IPR013783">
    <property type="entry name" value="Ig-like_fold"/>
</dbReference>
<dbReference type="EMBL" id="JAODUO010000856">
    <property type="protein sequence ID" value="KAK2173688.1"/>
    <property type="molecule type" value="Genomic_DNA"/>
</dbReference>
<sequence>MRLDVAFVDPASATTTLLLLLSTLVSFQWALTTDEPQFLVQPQSIVVAPQGEVTLRCEPRDSSTQILWVFNGEFILSSARDGLEITHGRLHIRSFRHRRSDGRNQAGVYQCIARNSVGAVISREAIVQQAYFGKFESDLKDLYVKSTEGNVAVIPCHPPTGNPPTLTAFEVNGSRIDLKSGRYYVLPSGNLQISPVRPLDQGQYRCLAINSVSGQQQRAPNTVHLKVVGESFSSFTCYLAGVQVFRTVTECLRGFVGGGKFKKVVIMTPRVVVVC</sequence>
<evidence type="ECO:0000256" key="2">
    <source>
        <dbReference type="ARBA" id="ARBA00023157"/>
    </source>
</evidence>
<dbReference type="Gene3D" id="2.60.40.10">
    <property type="entry name" value="Immunoglobulins"/>
    <property type="match status" value="2"/>
</dbReference>
<accession>A0AAD9KLB8</accession>
<keyword evidence="1" id="KW-0677">Repeat</keyword>
<dbReference type="PROSITE" id="PS50835">
    <property type="entry name" value="IG_LIKE"/>
    <property type="match status" value="1"/>
</dbReference>
<evidence type="ECO:0000259" key="3">
    <source>
        <dbReference type="PROSITE" id="PS50835"/>
    </source>
</evidence>